<sequence length="94" mass="10992">MTVKEVLIIINNLDVSGVRRKLRSKHALIQINRNGEIEGIYQYKKLPSEAQQLAALKKHPGTIQLPASEDTYQDERELQHAIQKRMWLFDHMKQ</sequence>
<evidence type="ECO:0000313" key="1">
    <source>
        <dbReference type="EMBL" id="GAK57012.1"/>
    </source>
</evidence>
<protein>
    <submittedName>
        <fullName evidence="1">Uncharacterized protein</fullName>
    </submittedName>
</protein>
<evidence type="ECO:0000313" key="2">
    <source>
        <dbReference type="Proteomes" id="UP000030661"/>
    </source>
</evidence>
<dbReference type="STRING" id="1499967.U27_03976"/>
<reference evidence="1" key="1">
    <citation type="journal article" date="2015" name="PeerJ">
        <title>First genomic representation of candidate bacterial phylum KSB3 points to enhanced environmental sensing as a trigger of wastewater bulking.</title>
        <authorList>
            <person name="Sekiguchi Y."/>
            <person name="Ohashi A."/>
            <person name="Parks D.H."/>
            <person name="Yamauchi T."/>
            <person name="Tyson G.W."/>
            <person name="Hugenholtz P."/>
        </authorList>
    </citation>
    <scope>NUCLEOTIDE SEQUENCE [LARGE SCALE GENOMIC DNA]</scope>
</reference>
<accession>A0A081BXF7</accession>
<dbReference type="Proteomes" id="UP000030661">
    <property type="component" value="Unassembled WGS sequence"/>
</dbReference>
<organism evidence="1">
    <name type="scientific">Vecturithrix granuli</name>
    <dbReference type="NCBI Taxonomy" id="1499967"/>
    <lineage>
        <taxon>Bacteria</taxon>
        <taxon>Candidatus Moduliflexota</taxon>
        <taxon>Candidatus Vecturitrichia</taxon>
        <taxon>Candidatus Vecturitrichales</taxon>
        <taxon>Candidatus Vecturitrichaceae</taxon>
        <taxon>Candidatus Vecturithrix</taxon>
    </lineage>
</organism>
<proteinExistence type="predicted"/>
<keyword evidence="2" id="KW-1185">Reference proteome</keyword>
<name>A0A081BXF7_VECG1</name>
<dbReference type="AlphaFoldDB" id="A0A081BXF7"/>
<dbReference type="HOGENOM" id="CLU_2380369_0_0_0"/>
<gene>
    <name evidence="1" type="ORF">U27_03976</name>
</gene>
<dbReference type="EMBL" id="DF820465">
    <property type="protein sequence ID" value="GAK57012.1"/>
    <property type="molecule type" value="Genomic_DNA"/>
</dbReference>